<dbReference type="SUPFAM" id="SSF51735">
    <property type="entry name" value="NAD(P)-binding Rossmann-fold domains"/>
    <property type="match status" value="1"/>
</dbReference>
<dbReference type="Proteomes" id="UP000326877">
    <property type="component" value="Unassembled WGS sequence"/>
</dbReference>
<organism evidence="8">
    <name type="scientific">Petromyces alliaceus</name>
    <name type="common">Aspergillus alliaceus</name>
    <dbReference type="NCBI Taxonomy" id="209559"/>
    <lineage>
        <taxon>Eukaryota</taxon>
        <taxon>Fungi</taxon>
        <taxon>Dikarya</taxon>
        <taxon>Ascomycota</taxon>
        <taxon>Pezizomycotina</taxon>
        <taxon>Eurotiomycetes</taxon>
        <taxon>Eurotiomycetidae</taxon>
        <taxon>Eurotiales</taxon>
        <taxon>Aspergillaceae</taxon>
        <taxon>Aspergillus</taxon>
        <taxon>Aspergillus subgen. Circumdati</taxon>
    </lineage>
</organism>
<dbReference type="EMBL" id="ML735217">
    <property type="protein sequence ID" value="KAE8395817.1"/>
    <property type="molecule type" value="Genomic_DNA"/>
</dbReference>
<keyword evidence="5" id="KW-0560">Oxidoreductase</keyword>
<dbReference type="PANTHER" id="PTHR42813:SF4">
    <property type="entry name" value="NADP-DEPENDENT ISOPROPANOL DEHYDROGENASE"/>
    <property type="match status" value="1"/>
</dbReference>
<keyword evidence="3 6" id="KW-0479">Metal-binding</keyword>
<evidence type="ECO:0000256" key="5">
    <source>
        <dbReference type="ARBA" id="ARBA00023002"/>
    </source>
</evidence>
<dbReference type="SMART" id="SM00829">
    <property type="entry name" value="PKS_ER"/>
    <property type="match status" value="1"/>
</dbReference>
<dbReference type="SUPFAM" id="SSF50129">
    <property type="entry name" value="GroES-like"/>
    <property type="match status" value="1"/>
</dbReference>
<proteinExistence type="inferred from homology"/>
<gene>
    <name evidence="8" type="ORF">BDV23DRAFT_193606</name>
</gene>
<evidence type="ECO:0000256" key="3">
    <source>
        <dbReference type="ARBA" id="ARBA00022723"/>
    </source>
</evidence>
<evidence type="ECO:0000256" key="1">
    <source>
        <dbReference type="ARBA" id="ARBA00001947"/>
    </source>
</evidence>
<dbReference type="Gene3D" id="3.90.180.10">
    <property type="entry name" value="Medium-chain alcohol dehydrogenases, catalytic domain"/>
    <property type="match status" value="1"/>
</dbReference>
<dbReference type="InterPro" id="IPR002328">
    <property type="entry name" value="ADH_Zn_CS"/>
</dbReference>
<dbReference type="Gene3D" id="3.40.50.720">
    <property type="entry name" value="NAD(P)-binding Rossmann-like Domain"/>
    <property type="match status" value="1"/>
</dbReference>
<dbReference type="InterPro" id="IPR013154">
    <property type="entry name" value="ADH-like_N"/>
</dbReference>
<feature type="domain" description="Enoyl reductase (ER)" evidence="7">
    <location>
        <begin position="24"/>
        <end position="359"/>
    </location>
</feature>
<sequence>MMATNIAPPNPSKIGTMKALVYAGPNRLELQDRPMPIIQSPTDAVVKMRHTTICGTDLHILKGDLPAIGHGRVLGHEGVGTIVSVGSAVDGLSAGDTVLIAAITACKVCASCRKGLESHCVTGGWALGNKIDGTQAEYVRIPHATSSLYKIPSGLDLRACVGISDALPTGMECGTISAHVQPGSTVAIIGAGPVGLAVMLTAKLYTPSLVVMIDLDDKRLEHAKRLGADKTVNSGHPDSIEVLSSVTGGQGFDCVIEAVGIPKTFEMSQKLVAPGGSIANVGVHGQPANIDLHNLWDHNITIKMQLLNAVSIPTLLRLYQSGHLKPSDLFTHHYSFSEVDKAYRSFQMAAQEGALKVGIDF</sequence>
<evidence type="ECO:0000256" key="4">
    <source>
        <dbReference type="ARBA" id="ARBA00022833"/>
    </source>
</evidence>
<protein>
    <submittedName>
        <fullName evidence="8">Chaperonin 10-like protein</fullName>
    </submittedName>
</protein>
<evidence type="ECO:0000259" key="7">
    <source>
        <dbReference type="SMART" id="SM00829"/>
    </source>
</evidence>
<dbReference type="InterPro" id="IPR011032">
    <property type="entry name" value="GroES-like_sf"/>
</dbReference>
<dbReference type="OrthoDB" id="442947at2759"/>
<name>A0A5N7CQ58_PETAA</name>
<accession>A0A5N7CQ58</accession>
<dbReference type="InterPro" id="IPR020843">
    <property type="entry name" value="ER"/>
</dbReference>
<evidence type="ECO:0000256" key="2">
    <source>
        <dbReference type="ARBA" id="ARBA00008072"/>
    </source>
</evidence>
<comment type="cofactor">
    <cofactor evidence="1 6">
        <name>Zn(2+)</name>
        <dbReference type="ChEBI" id="CHEBI:29105"/>
    </cofactor>
</comment>
<dbReference type="PROSITE" id="PS00059">
    <property type="entry name" value="ADH_ZINC"/>
    <property type="match status" value="1"/>
</dbReference>
<dbReference type="AlphaFoldDB" id="A0A5N7CQ58"/>
<dbReference type="CDD" id="cd08286">
    <property type="entry name" value="FDH_like_ADH2"/>
    <property type="match status" value="1"/>
</dbReference>
<dbReference type="Pfam" id="PF08240">
    <property type="entry name" value="ADH_N"/>
    <property type="match status" value="1"/>
</dbReference>
<dbReference type="PANTHER" id="PTHR42813">
    <property type="entry name" value="ZINC-TYPE ALCOHOL DEHYDROGENASE-LIKE"/>
    <property type="match status" value="1"/>
</dbReference>
<comment type="similarity">
    <text evidence="2 6">Belongs to the zinc-containing alcohol dehydrogenase family.</text>
</comment>
<dbReference type="GO" id="GO:0008270">
    <property type="term" value="F:zinc ion binding"/>
    <property type="evidence" value="ECO:0007669"/>
    <property type="project" value="InterPro"/>
</dbReference>
<keyword evidence="4 6" id="KW-0862">Zinc</keyword>
<reference evidence="8" key="1">
    <citation type="submission" date="2019-04" db="EMBL/GenBank/DDBJ databases">
        <title>Friends and foes A comparative genomics studyof 23 Aspergillus species from section Flavi.</title>
        <authorList>
            <consortium name="DOE Joint Genome Institute"/>
            <person name="Kjaerbolling I."/>
            <person name="Vesth T."/>
            <person name="Frisvad J.C."/>
            <person name="Nybo J.L."/>
            <person name="Theobald S."/>
            <person name="Kildgaard S."/>
            <person name="Isbrandt T."/>
            <person name="Kuo A."/>
            <person name="Sato A."/>
            <person name="Lyhne E.K."/>
            <person name="Kogle M.E."/>
            <person name="Wiebenga A."/>
            <person name="Kun R.S."/>
            <person name="Lubbers R.J."/>
            <person name="Makela M.R."/>
            <person name="Barry K."/>
            <person name="Chovatia M."/>
            <person name="Clum A."/>
            <person name="Daum C."/>
            <person name="Haridas S."/>
            <person name="He G."/>
            <person name="LaButti K."/>
            <person name="Lipzen A."/>
            <person name="Mondo S."/>
            <person name="Riley R."/>
            <person name="Salamov A."/>
            <person name="Simmons B.A."/>
            <person name="Magnuson J.K."/>
            <person name="Henrissat B."/>
            <person name="Mortensen U.H."/>
            <person name="Larsen T.O."/>
            <person name="Devries R.P."/>
            <person name="Grigoriev I.V."/>
            <person name="Machida M."/>
            <person name="Baker S.E."/>
            <person name="Andersen M.R."/>
        </authorList>
    </citation>
    <scope>NUCLEOTIDE SEQUENCE [LARGE SCALE GENOMIC DNA]</scope>
    <source>
        <strain evidence="8">IBT 14317</strain>
    </source>
</reference>
<dbReference type="InterPro" id="IPR036291">
    <property type="entry name" value="NAD(P)-bd_dom_sf"/>
</dbReference>
<dbReference type="InterPro" id="IPR013149">
    <property type="entry name" value="ADH-like_C"/>
</dbReference>
<evidence type="ECO:0000256" key="6">
    <source>
        <dbReference type="RuleBase" id="RU361277"/>
    </source>
</evidence>
<dbReference type="Pfam" id="PF00107">
    <property type="entry name" value="ADH_zinc_N"/>
    <property type="match status" value="1"/>
</dbReference>
<evidence type="ECO:0000313" key="8">
    <source>
        <dbReference type="EMBL" id="KAE8395817.1"/>
    </source>
</evidence>
<dbReference type="GO" id="GO:0016491">
    <property type="term" value="F:oxidoreductase activity"/>
    <property type="evidence" value="ECO:0007669"/>
    <property type="project" value="UniProtKB-KW"/>
</dbReference>